<evidence type="ECO:0000256" key="1">
    <source>
        <dbReference type="ARBA" id="ARBA00005234"/>
    </source>
</evidence>
<dbReference type="GO" id="GO:0016929">
    <property type="term" value="F:deSUMOylase activity"/>
    <property type="evidence" value="ECO:0007669"/>
    <property type="project" value="TreeGrafter"/>
</dbReference>
<evidence type="ECO:0000256" key="4">
    <source>
        <dbReference type="ARBA" id="ARBA00022807"/>
    </source>
</evidence>
<dbReference type="InterPro" id="IPR003653">
    <property type="entry name" value="Peptidase_C48_C"/>
</dbReference>
<dbReference type="GO" id="GO:0006508">
    <property type="term" value="P:proteolysis"/>
    <property type="evidence" value="ECO:0007669"/>
    <property type="project" value="UniProtKB-KW"/>
</dbReference>
<evidence type="ECO:0000256" key="3">
    <source>
        <dbReference type="ARBA" id="ARBA00022801"/>
    </source>
</evidence>
<accession>A0A3P6FC37</accession>
<dbReference type="SUPFAM" id="SSF54001">
    <property type="entry name" value="Cysteine proteinases"/>
    <property type="match status" value="1"/>
</dbReference>
<dbReference type="Gene3D" id="3.40.395.10">
    <property type="entry name" value="Adenoviral Proteinase, Chain A"/>
    <property type="match status" value="1"/>
</dbReference>
<comment type="similarity">
    <text evidence="1">Belongs to the peptidase C48 family.</text>
</comment>
<dbReference type="AlphaFoldDB" id="A0A3P6FC37"/>
<keyword evidence="4" id="KW-0788">Thiol protease</keyword>
<dbReference type="EMBL" id="LR031877">
    <property type="protein sequence ID" value="VDD43005.1"/>
    <property type="molecule type" value="Genomic_DNA"/>
</dbReference>
<feature type="domain" description="Ubiquitin-like protease family profile" evidence="6">
    <location>
        <begin position="1"/>
        <end position="135"/>
    </location>
</feature>
<proteinExistence type="inferred from homology"/>
<dbReference type="PROSITE" id="PS50600">
    <property type="entry name" value="ULP_PROTEASE"/>
    <property type="match status" value="1"/>
</dbReference>
<sequence length="185" mass="21361">MFFSWIWRDKYPEFKSSEPDHNGCKKKAPWRGVDDIYAPVNFKNTHWIAICILIPKKHIVIWDSIAKHISDEELAEVMEPYQWIIPYLLVECAGSGELCVQYTLKPFTYMRVTAGVSQCRAGDCGVFTLMYIECHALGMSFPPAFSSRNVKAIREKMAVDIFQEAPESHDKENNDNDENVVTYEQ</sequence>
<dbReference type="PANTHER" id="PTHR12606:SF136">
    <property type="entry name" value="ULP1 PROTEASE FAMILY PROTEIN"/>
    <property type="match status" value="1"/>
</dbReference>
<keyword evidence="3" id="KW-0378">Hydrolase</keyword>
<dbReference type="PANTHER" id="PTHR12606">
    <property type="entry name" value="SENTRIN/SUMO-SPECIFIC PROTEASE"/>
    <property type="match status" value="1"/>
</dbReference>
<gene>
    <name evidence="7" type="ORF">BOLC5T30552H</name>
</gene>
<evidence type="ECO:0000259" key="6">
    <source>
        <dbReference type="PROSITE" id="PS50600"/>
    </source>
</evidence>
<evidence type="ECO:0000313" key="7">
    <source>
        <dbReference type="EMBL" id="VDD43005.1"/>
    </source>
</evidence>
<name>A0A3P6FC37_BRAOL</name>
<dbReference type="GO" id="GO:0016926">
    <property type="term" value="P:protein desumoylation"/>
    <property type="evidence" value="ECO:0007669"/>
    <property type="project" value="TreeGrafter"/>
</dbReference>
<protein>
    <recommendedName>
        <fullName evidence="6">Ubiquitin-like protease family profile domain-containing protein</fullName>
    </recommendedName>
</protein>
<dbReference type="Pfam" id="PF02902">
    <property type="entry name" value="Peptidase_C48"/>
    <property type="match status" value="1"/>
</dbReference>
<reference evidence="7" key="1">
    <citation type="submission" date="2018-11" db="EMBL/GenBank/DDBJ databases">
        <authorList>
            <consortium name="Genoscope - CEA"/>
            <person name="William W."/>
        </authorList>
    </citation>
    <scope>NUCLEOTIDE SEQUENCE</scope>
</reference>
<keyword evidence="2" id="KW-0645">Protease</keyword>
<evidence type="ECO:0000256" key="2">
    <source>
        <dbReference type="ARBA" id="ARBA00022670"/>
    </source>
</evidence>
<feature type="region of interest" description="Disordered" evidence="5">
    <location>
        <begin position="165"/>
        <end position="185"/>
    </location>
</feature>
<dbReference type="GO" id="GO:0005634">
    <property type="term" value="C:nucleus"/>
    <property type="evidence" value="ECO:0007669"/>
    <property type="project" value="TreeGrafter"/>
</dbReference>
<organism evidence="7">
    <name type="scientific">Brassica oleracea</name>
    <name type="common">Wild cabbage</name>
    <dbReference type="NCBI Taxonomy" id="3712"/>
    <lineage>
        <taxon>Eukaryota</taxon>
        <taxon>Viridiplantae</taxon>
        <taxon>Streptophyta</taxon>
        <taxon>Embryophyta</taxon>
        <taxon>Tracheophyta</taxon>
        <taxon>Spermatophyta</taxon>
        <taxon>Magnoliopsida</taxon>
        <taxon>eudicotyledons</taxon>
        <taxon>Gunneridae</taxon>
        <taxon>Pentapetalae</taxon>
        <taxon>rosids</taxon>
        <taxon>malvids</taxon>
        <taxon>Brassicales</taxon>
        <taxon>Brassicaceae</taxon>
        <taxon>Brassiceae</taxon>
        <taxon>Brassica</taxon>
    </lineage>
</organism>
<dbReference type="InterPro" id="IPR038765">
    <property type="entry name" value="Papain-like_cys_pep_sf"/>
</dbReference>
<evidence type="ECO:0000256" key="5">
    <source>
        <dbReference type="SAM" id="MobiDB-lite"/>
    </source>
</evidence>